<organism evidence="7 8">
    <name type="scientific">Oidiodendron maius (strain Zn)</name>
    <dbReference type="NCBI Taxonomy" id="913774"/>
    <lineage>
        <taxon>Eukaryota</taxon>
        <taxon>Fungi</taxon>
        <taxon>Dikarya</taxon>
        <taxon>Ascomycota</taxon>
        <taxon>Pezizomycotina</taxon>
        <taxon>Leotiomycetes</taxon>
        <taxon>Leotiomycetes incertae sedis</taxon>
        <taxon>Myxotrichaceae</taxon>
        <taxon>Oidiodendron</taxon>
    </lineage>
</organism>
<evidence type="ECO:0000256" key="4">
    <source>
        <dbReference type="ARBA" id="ARBA00023136"/>
    </source>
</evidence>
<evidence type="ECO:0000256" key="5">
    <source>
        <dbReference type="SAM" id="MobiDB-lite"/>
    </source>
</evidence>
<evidence type="ECO:0000256" key="2">
    <source>
        <dbReference type="ARBA" id="ARBA00022692"/>
    </source>
</evidence>
<keyword evidence="4 6" id="KW-0472">Membrane</keyword>
<feature type="compositionally biased region" description="Polar residues" evidence="5">
    <location>
        <begin position="563"/>
        <end position="583"/>
    </location>
</feature>
<evidence type="ECO:0000256" key="3">
    <source>
        <dbReference type="ARBA" id="ARBA00022989"/>
    </source>
</evidence>
<keyword evidence="2 6" id="KW-0812">Transmembrane</keyword>
<feature type="transmembrane region" description="Helical" evidence="6">
    <location>
        <begin position="242"/>
        <end position="266"/>
    </location>
</feature>
<evidence type="ECO:0000256" key="1">
    <source>
        <dbReference type="ARBA" id="ARBA00004141"/>
    </source>
</evidence>
<feature type="transmembrane region" description="Helical" evidence="6">
    <location>
        <begin position="208"/>
        <end position="230"/>
    </location>
</feature>
<gene>
    <name evidence="7" type="ORF">OIDMADRAFT_151658</name>
</gene>
<name>A0A0C3E0G7_OIDMZ</name>
<feature type="transmembrane region" description="Helical" evidence="6">
    <location>
        <begin position="163"/>
        <end position="188"/>
    </location>
</feature>
<evidence type="ECO:0000313" key="8">
    <source>
        <dbReference type="Proteomes" id="UP000054321"/>
    </source>
</evidence>
<dbReference type="AlphaFoldDB" id="A0A0C3E0G7"/>
<dbReference type="SMART" id="SM01417">
    <property type="entry name" value="Solute_trans_a"/>
    <property type="match status" value="1"/>
</dbReference>
<feature type="transmembrane region" description="Helical" evidence="6">
    <location>
        <begin position="103"/>
        <end position="120"/>
    </location>
</feature>
<dbReference type="GO" id="GO:0016020">
    <property type="term" value="C:membrane"/>
    <property type="evidence" value="ECO:0007669"/>
    <property type="project" value="UniProtKB-SubCell"/>
</dbReference>
<sequence>MLKINTTCNATLDDLRIGASEVPVIGNITFHNLGLIIAAACSLIAILLSFYLMWMHALHYTNPNQQRHIIRILFMVPIYATASFLGFWFYWHAIYFQVISECYEAFAIASFFALLCHYIAPNLHDQKTYFRGIQARPWVLPISWFARCCGGERGPWRTPRSGLTWFNIIWTGVYQYCFIRVSMTITAVVTQYFGKYCESSNSPVFGHIWILVIEGVSVSIAMYCLIQFYLQLRHDLAHHSPFLKVLAIKLVIFLSFWQSFLISILTSSTLKIVRPTDKISYPDLKVGIPSLLLCIEMMIFAFLHLFAFPYRPYSKGAPPAKFPISTPSINSGMVGPGPNQGGFLGIKAFVDAMNPWDLVKAFARGMKWLFVGRKSREDDSSYKNSAFNFGNADEDGVTLGAAGGANGGYKQDSGYNGAMGLPIADQFRRSNFGMPSMTPQDEEGAGLIAHAQPNPLNSGNPTYAHPGQPYDYGQQINPPYPDSSNQSHNYGGQDIVTGGGRYGLGQEHSSSYGRAPGRPVRDESPYGQGQGQKYRPDNQSADIGMAIGGESEPYRSHVPGQQAYGNQGQTRPSTQWKNSSRPTTPLARENESFFPGREDGNVI</sequence>
<comment type="subcellular location">
    <subcellularLocation>
        <location evidence="1">Membrane</location>
        <topology evidence="1">Multi-pass membrane protein</topology>
    </subcellularLocation>
</comment>
<feature type="compositionally biased region" description="Polar residues" evidence="5">
    <location>
        <begin position="474"/>
        <end position="490"/>
    </location>
</feature>
<feature type="region of interest" description="Disordered" evidence="5">
    <location>
        <begin position="450"/>
        <end position="603"/>
    </location>
</feature>
<evidence type="ECO:0000256" key="6">
    <source>
        <dbReference type="SAM" id="Phobius"/>
    </source>
</evidence>
<dbReference type="InParanoid" id="A0A0C3E0G7"/>
<dbReference type="HOGENOM" id="CLU_012923_5_1_1"/>
<dbReference type="STRING" id="913774.A0A0C3E0G7"/>
<feature type="transmembrane region" description="Helical" evidence="6">
    <location>
        <begin position="33"/>
        <end position="57"/>
    </location>
</feature>
<protein>
    <recommendedName>
        <fullName evidence="9">DUF300-domain-containing protein</fullName>
    </recommendedName>
</protein>
<accession>A0A0C3E0G7</accession>
<reference evidence="7 8" key="1">
    <citation type="submission" date="2014-04" db="EMBL/GenBank/DDBJ databases">
        <authorList>
            <consortium name="DOE Joint Genome Institute"/>
            <person name="Kuo A."/>
            <person name="Martino E."/>
            <person name="Perotto S."/>
            <person name="Kohler A."/>
            <person name="Nagy L.G."/>
            <person name="Floudas D."/>
            <person name="Copeland A."/>
            <person name="Barry K.W."/>
            <person name="Cichocki N."/>
            <person name="Veneault-Fourrey C."/>
            <person name="LaButti K."/>
            <person name="Lindquist E.A."/>
            <person name="Lipzen A."/>
            <person name="Lundell T."/>
            <person name="Morin E."/>
            <person name="Murat C."/>
            <person name="Sun H."/>
            <person name="Tunlid A."/>
            <person name="Henrissat B."/>
            <person name="Grigoriev I.V."/>
            <person name="Hibbett D.S."/>
            <person name="Martin F."/>
            <person name="Nordberg H.P."/>
            <person name="Cantor M.N."/>
            <person name="Hua S.X."/>
        </authorList>
    </citation>
    <scope>NUCLEOTIDE SEQUENCE [LARGE SCALE GENOMIC DNA]</scope>
    <source>
        <strain evidence="7 8">Zn</strain>
    </source>
</reference>
<dbReference type="PANTHER" id="PTHR23423">
    <property type="entry name" value="ORGANIC SOLUTE TRANSPORTER-RELATED"/>
    <property type="match status" value="1"/>
</dbReference>
<feature type="transmembrane region" description="Helical" evidence="6">
    <location>
        <begin position="286"/>
        <end position="308"/>
    </location>
</feature>
<reference evidence="8" key="2">
    <citation type="submission" date="2015-01" db="EMBL/GenBank/DDBJ databases">
        <title>Evolutionary Origins and Diversification of the Mycorrhizal Mutualists.</title>
        <authorList>
            <consortium name="DOE Joint Genome Institute"/>
            <consortium name="Mycorrhizal Genomics Consortium"/>
            <person name="Kohler A."/>
            <person name="Kuo A."/>
            <person name="Nagy L.G."/>
            <person name="Floudas D."/>
            <person name="Copeland A."/>
            <person name="Barry K.W."/>
            <person name="Cichocki N."/>
            <person name="Veneault-Fourrey C."/>
            <person name="LaButti K."/>
            <person name="Lindquist E.A."/>
            <person name="Lipzen A."/>
            <person name="Lundell T."/>
            <person name="Morin E."/>
            <person name="Murat C."/>
            <person name="Riley R."/>
            <person name="Ohm R."/>
            <person name="Sun H."/>
            <person name="Tunlid A."/>
            <person name="Henrissat B."/>
            <person name="Grigoriev I.V."/>
            <person name="Hibbett D.S."/>
            <person name="Martin F."/>
        </authorList>
    </citation>
    <scope>NUCLEOTIDE SEQUENCE [LARGE SCALE GENOMIC DNA]</scope>
    <source>
        <strain evidence="8">Zn</strain>
    </source>
</reference>
<feature type="transmembrane region" description="Helical" evidence="6">
    <location>
        <begin position="69"/>
        <end position="91"/>
    </location>
</feature>
<dbReference type="Proteomes" id="UP000054321">
    <property type="component" value="Unassembled WGS sequence"/>
</dbReference>
<dbReference type="InterPro" id="IPR005178">
    <property type="entry name" value="Ostalpha/TMEM184C"/>
</dbReference>
<evidence type="ECO:0000313" key="7">
    <source>
        <dbReference type="EMBL" id="KIN07813.1"/>
    </source>
</evidence>
<dbReference type="OrthoDB" id="5348404at2759"/>
<evidence type="ECO:0008006" key="9">
    <source>
        <dbReference type="Google" id="ProtNLM"/>
    </source>
</evidence>
<proteinExistence type="predicted"/>
<dbReference type="EMBL" id="KN832870">
    <property type="protein sequence ID" value="KIN07813.1"/>
    <property type="molecule type" value="Genomic_DNA"/>
</dbReference>
<keyword evidence="3 6" id="KW-1133">Transmembrane helix</keyword>
<keyword evidence="8" id="KW-1185">Reference proteome</keyword>
<feature type="compositionally biased region" description="Basic and acidic residues" evidence="5">
    <location>
        <begin position="588"/>
        <end position="603"/>
    </location>
</feature>
<dbReference type="Pfam" id="PF03619">
    <property type="entry name" value="Solute_trans_a"/>
    <property type="match status" value="1"/>
</dbReference>